<keyword evidence="2" id="KW-1185">Reference proteome</keyword>
<reference evidence="1" key="1">
    <citation type="journal article" date="2023" name="Plant J.">
        <title>The genome of the king protea, Protea cynaroides.</title>
        <authorList>
            <person name="Chang J."/>
            <person name="Duong T.A."/>
            <person name="Schoeman C."/>
            <person name="Ma X."/>
            <person name="Roodt D."/>
            <person name="Barker N."/>
            <person name="Li Z."/>
            <person name="Van de Peer Y."/>
            <person name="Mizrachi E."/>
        </authorList>
    </citation>
    <scope>NUCLEOTIDE SEQUENCE</scope>
    <source>
        <tissue evidence="1">Young leaves</tissue>
    </source>
</reference>
<evidence type="ECO:0000313" key="1">
    <source>
        <dbReference type="EMBL" id="KAJ4980308.1"/>
    </source>
</evidence>
<proteinExistence type="predicted"/>
<sequence>MDISTGRIYVSRHVVFNEFVFPFKPVSPITSSTSDLSLCADISVFERWINIPTLTSFASSFHSPLFTSSHPPSCWVGSKIVPSGINNVASISDHIVLVPTALVPVTSQVTSMTDQETYTSNQVLSEIDQVVSVADQVVSKNDKHLGLVPNTATVHDVNDDTCPLVPRLTQRSTDDTSPLIPDLTQRLDTSLSPGLTQRPTDITNSVSKNLATSSHSRMTCSKVGVRKSNPNYALIMNQVPSEPLTVKEALAHPDIYTKPLAYRPLMETCVKLGLWALPQPSLPRDIKDNSPGPIGASLL</sequence>
<gene>
    <name evidence="1" type="ORF">NE237_031145</name>
</gene>
<dbReference type="AlphaFoldDB" id="A0A9Q0R1W0"/>
<organism evidence="1 2">
    <name type="scientific">Protea cynaroides</name>
    <dbReference type="NCBI Taxonomy" id="273540"/>
    <lineage>
        <taxon>Eukaryota</taxon>
        <taxon>Viridiplantae</taxon>
        <taxon>Streptophyta</taxon>
        <taxon>Embryophyta</taxon>
        <taxon>Tracheophyta</taxon>
        <taxon>Spermatophyta</taxon>
        <taxon>Magnoliopsida</taxon>
        <taxon>Proteales</taxon>
        <taxon>Proteaceae</taxon>
        <taxon>Protea</taxon>
    </lineage>
</organism>
<dbReference type="EMBL" id="JAMYWD010000001">
    <property type="protein sequence ID" value="KAJ4980308.1"/>
    <property type="molecule type" value="Genomic_DNA"/>
</dbReference>
<comment type="caution">
    <text evidence="1">The sequence shown here is derived from an EMBL/GenBank/DDBJ whole genome shotgun (WGS) entry which is preliminary data.</text>
</comment>
<protein>
    <submittedName>
        <fullName evidence="1">Uncharacterized protein</fullName>
    </submittedName>
</protein>
<evidence type="ECO:0000313" key="2">
    <source>
        <dbReference type="Proteomes" id="UP001141806"/>
    </source>
</evidence>
<accession>A0A9Q0R1W0</accession>
<dbReference type="Proteomes" id="UP001141806">
    <property type="component" value="Unassembled WGS sequence"/>
</dbReference>
<name>A0A9Q0R1W0_9MAGN</name>